<accession>A0A3B0SH47</accession>
<dbReference type="InterPro" id="IPR001764">
    <property type="entry name" value="Glyco_hydro_3_N"/>
</dbReference>
<dbReference type="GO" id="GO:0009254">
    <property type="term" value="P:peptidoglycan turnover"/>
    <property type="evidence" value="ECO:0007669"/>
    <property type="project" value="TreeGrafter"/>
</dbReference>
<dbReference type="InterPro" id="IPR050226">
    <property type="entry name" value="NagZ_Beta-hexosaminidase"/>
</dbReference>
<name>A0A3B0SH47_9ZZZZ</name>
<keyword evidence="5 7" id="KW-0326">Glycosidase</keyword>
<dbReference type="AlphaFoldDB" id="A0A3B0SH47"/>
<proteinExistence type="inferred from homology"/>
<feature type="domain" description="Glycoside hydrolase family 3 N-terminal" evidence="6">
    <location>
        <begin position="29"/>
        <end position="297"/>
    </location>
</feature>
<dbReference type="InterPro" id="IPR036962">
    <property type="entry name" value="Glyco_hydro_3_N_sf"/>
</dbReference>
<dbReference type="GO" id="GO:0005975">
    <property type="term" value="P:carbohydrate metabolic process"/>
    <property type="evidence" value="ECO:0007669"/>
    <property type="project" value="InterPro"/>
</dbReference>
<protein>
    <recommendedName>
        <fullName evidence="3">beta-N-acetylhexosaminidase</fullName>
        <ecNumber evidence="3">3.2.1.52</ecNumber>
    </recommendedName>
</protein>
<keyword evidence="4 7" id="KW-0378">Hydrolase</keyword>
<dbReference type="EC" id="3.2.1.52" evidence="3"/>
<reference evidence="7" key="1">
    <citation type="submission" date="2018-06" db="EMBL/GenBank/DDBJ databases">
        <authorList>
            <person name="Zhirakovskaya E."/>
        </authorList>
    </citation>
    <scope>NUCLEOTIDE SEQUENCE</scope>
</reference>
<evidence type="ECO:0000313" key="7">
    <source>
        <dbReference type="EMBL" id="VAW00307.1"/>
    </source>
</evidence>
<evidence type="ECO:0000259" key="6">
    <source>
        <dbReference type="Pfam" id="PF00933"/>
    </source>
</evidence>
<dbReference type="NCBIfam" id="NF003740">
    <property type="entry name" value="PRK05337.1"/>
    <property type="match status" value="1"/>
</dbReference>
<dbReference type="Pfam" id="PF00933">
    <property type="entry name" value="Glyco_hydro_3"/>
    <property type="match status" value="1"/>
</dbReference>
<sequence>MARPVILDCDGQSLTADEKAVFSELDPFGFILFARNCASPRQLKKLTDEMRHAVGRENVPVFIDQEGGRVCRLNEEHWRKPPSGEAFLRLYEKDPQTGILAAKINGRIMAAELREMGITVNCYPLLDLNFLGADQVIGDRAFGYDVDIVTQLAEAACEGLLSGGILPVIKHIPGHGRATVDSHLDLPVIDTPRDLLMATDFAPFRALNHMPLAMTAHIIYSAIDGDNPATLSETVIRQIIREYIGFKGVLISDDVTMKALKGSPAVNAKRALRAGCDLILHCNGSLDERRELLEALYDFNMVNESWVMNMFRQRQNVAEIDRAELLAWLEETISL</sequence>
<dbReference type="InterPro" id="IPR017853">
    <property type="entry name" value="GH"/>
</dbReference>
<dbReference type="EMBL" id="UOEJ01000132">
    <property type="protein sequence ID" value="VAW00307.1"/>
    <property type="molecule type" value="Genomic_DNA"/>
</dbReference>
<evidence type="ECO:0000256" key="5">
    <source>
        <dbReference type="ARBA" id="ARBA00023295"/>
    </source>
</evidence>
<dbReference type="PANTHER" id="PTHR30480">
    <property type="entry name" value="BETA-HEXOSAMINIDASE-RELATED"/>
    <property type="match status" value="1"/>
</dbReference>
<comment type="catalytic activity">
    <reaction evidence="1">
        <text>Hydrolysis of terminal non-reducing N-acetyl-D-hexosamine residues in N-acetyl-beta-D-hexosaminides.</text>
        <dbReference type="EC" id="3.2.1.52"/>
    </reaction>
</comment>
<evidence type="ECO:0000256" key="4">
    <source>
        <dbReference type="ARBA" id="ARBA00022801"/>
    </source>
</evidence>
<dbReference type="GO" id="GO:0004563">
    <property type="term" value="F:beta-N-acetylhexosaminidase activity"/>
    <property type="evidence" value="ECO:0007669"/>
    <property type="project" value="UniProtKB-EC"/>
</dbReference>
<evidence type="ECO:0000256" key="3">
    <source>
        <dbReference type="ARBA" id="ARBA00012663"/>
    </source>
</evidence>
<comment type="similarity">
    <text evidence="2">Belongs to the glycosyl hydrolase 3 family.</text>
</comment>
<evidence type="ECO:0000256" key="1">
    <source>
        <dbReference type="ARBA" id="ARBA00001231"/>
    </source>
</evidence>
<gene>
    <name evidence="7" type="ORF">MNBD_ALPHA01-885</name>
</gene>
<organism evidence="7">
    <name type="scientific">hydrothermal vent metagenome</name>
    <dbReference type="NCBI Taxonomy" id="652676"/>
    <lineage>
        <taxon>unclassified sequences</taxon>
        <taxon>metagenomes</taxon>
        <taxon>ecological metagenomes</taxon>
    </lineage>
</organism>
<dbReference type="PANTHER" id="PTHR30480:SF13">
    <property type="entry name" value="BETA-HEXOSAMINIDASE"/>
    <property type="match status" value="1"/>
</dbReference>
<evidence type="ECO:0000256" key="2">
    <source>
        <dbReference type="ARBA" id="ARBA00005336"/>
    </source>
</evidence>
<dbReference type="Gene3D" id="3.20.20.300">
    <property type="entry name" value="Glycoside hydrolase, family 3, N-terminal domain"/>
    <property type="match status" value="1"/>
</dbReference>
<dbReference type="SUPFAM" id="SSF51445">
    <property type="entry name" value="(Trans)glycosidases"/>
    <property type="match status" value="1"/>
</dbReference>